<protein>
    <submittedName>
        <fullName evidence="2">DNA-binding protein</fullName>
    </submittedName>
</protein>
<dbReference type="Proteomes" id="UP000285820">
    <property type="component" value="Unassembled WGS sequence"/>
</dbReference>
<sequence>MYTCDEVAERYKVKVITVWEWIRKKKLNAIKLGREYRVYEEDLIKFENERKTIPSK</sequence>
<dbReference type="NCBIfam" id="TIGR01764">
    <property type="entry name" value="excise"/>
    <property type="match status" value="1"/>
</dbReference>
<dbReference type="Pfam" id="PF12728">
    <property type="entry name" value="HTH_17"/>
    <property type="match status" value="1"/>
</dbReference>
<dbReference type="RefSeq" id="WP_118126373.1">
    <property type="nucleotide sequence ID" value="NZ_QRUN01000014.1"/>
</dbReference>
<dbReference type="EMBL" id="QRUN01000014">
    <property type="protein sequence ID" value="RGR67474.1"/>
    <property type="molecule type" value="Genomic_DNA"/>
</dbReference>
<dbReference type="AlphaFoldDB" id="A0A3R5WA69"/>
<dbReference type="InterPro" id="IPR041657">
    <property type="entry name" value="HTH_17"/>
</dbReference>
<evidence type="ECO:0000259" key="1">
    <source>
        <dbReference type="Pfam" id="PF12728"/>
    </source>
</evidence>
<keyword evidence="2" id="KW-0238">DNA-binding</keyword>
<accession>A0A3R5WA69</accession>
<name>A0A3R5WA69_9FIRM</name>
<feature type="domain" description="Helix-turn-helix" evidence="1">
    <location>
        <begin position="1"/>
        <end position="50"/>
    </location>
</feature>
<proteinExistence type="predicted"/>
<dbReference type="InterPro" id="IPR010093">
    <property type="entry name" value="SinI_DNA-bd"/>
</dbReference>
<dbReference type="SUPFAM" id="SSF46955">
    <property type="entry name" value="Putative DNA-binding domain"/>
    <property type="match status" value="1"/>
</dbReference>
<gene>
    <name evidence="2" type="ORF">DWY29_10515</name>
</gene>
<dbReference type="GO" id="GO:0003677">
    <property type="term" value="F:DNA binding"/>
    <property type="evidence" value="ECO:0007669"/>
    <property type="project" value="UniProtKB-KW"/>
</dbReference>
<evidence type="ECO:0000313" key="2">
    <source>
        <dbReference type="EMBL" id="RGR67474.1"/>
    </source>
</evidence>
<reference evidence="2 3" key="1">
    <citation type="submission" date="2018-08" db="EMBL/GenBank/DDBJ databases">
        <title>A genome reference for cultivated species of the human gut microbiota.</title>
        <authorList>
            <person name="Zou Y."/>
            <person name="Xue W."/>
            <person name="Luo G."/>
        </authorList>
    </citation>
    <scope>NUCLEOTIDE SEQUENCE [LARGE SCALE GENOMIC DNA]</scope>
    <source>
        <strain evidence="2 3">AF24-4</strain>
    </source>
</reference>
<evidence type="ECO:0000313" key="3">
    <source>
        <dbReference type="Proteomes" id="UP000285820"/>
    </source>
</evidence>
<comment type="caution">
    <text evidence="2">The sequence shown here is derived from an EMBL/GenBank/DDBJ whole genome shotgun (WGS) entry which is preliminary data.</text>
</comment>
<dbReference type="InterPro" id="IPR009061">
    <property type="entry name" value="DNA-bd_dom_put_sf"/>
</dbReference>
<organism evidence="2 3">
    <name type="scientific">Roseburia inulinivorans</name>
    <dbReference type="NCBI Taxonomy" id="360807"/>
    <lineage>
        <taxon>Bacteria</taxon>
        <taxon>Bacillati</taxon>
        <taxon>Bacillota</taxon>
        <taxon>Clostridia</taxon>
        <taxon>Lachnospirales</taxon>
        <taxon>Lachnospiraceae</taxon>
        <taxon>Roseburia</taxon>
    </lineage>
</organism>